<comment type="caution">
    <text evidence="10">The sequence shown here is derived from an EMBL/GenBank/DDBJ whole genome shotgun (WGS) entry which is preliminary data.</text>
</comment>
<dbReference type="EMBL" id="QEAP01000290">
    <property type="protein sequence ID" value="TPX70281.1"/>
    <property type="molecule type" value="Genomic_DNA"/>
</dbReference>
<proteinExistence type="inferred from homology"/>
<feature type="region of interest" description="Disordered" evidence="8">
    <location>
        <begin position="278"/>
        <end position="423"/>
    </location>
</feature>
<keyword evidence="7" id="KW-0175">Coiled coil</keyword>
<feature type="region of interest" description="Disordered" evidence="8">
    <location>
        <begin position="869"/>
        <end position="890"/>
    </location>
</feature>
<feature type="compositionally biased region" description="Basic and acidic residues" evidence="8">
    <location>
        <begin position="625"/>
        <end position="634"/>
    </location>
</feature>
<evidence type="ECO:0000256" key="4">
    <source>
        <dbReference type="ARBA" id="ARBA00022490"/>
    </source>
</evidence>
<evidence type="ECO:0000256" key="8">
    <source>
        <dbReference type="SAM" id="MobiDB-lite"/>
    </source>
</evidence>
<keyword evidence="5" id="KW-0206">Cytoskeleton</keyword>
<dbReference type="STRING" id="246404.A0A507F219"/>
<name>A0A507F219_9FUNG</name>
<feature type="compositionally biased region" description="Polar residues" evidence="8">
    <location>
        <begin position="391"/>
        <end position="405"/>
    </location>
</feature>
<dbReference type="Proteomes" id="UP000320333">
    <property type="component" value="Unassembled WGS sequence"/>
</dbReference>
<evidence type="ECO:0000256" key="7">
    <source>
        <dbReference type="SAM" id="Coils"/>
    </source>
</evidence>
<feature type="compositionally biased region" description="Polar residues" evidence="8">
    <location>
        <begin position="164"/>
        <end position="175"/>
    </location>
</feature>
<comment type="subcellular location">
    <subcellularLocation>
        <location evidence="2">Cytoplasm</location>
        <location evidence="2">Cytoskeleton</location>
        <location evidence="2">Spindle</location>
    </subcellularLocation>
    <subcellularLocation>
        <location evidence="1">Nucleus</location>
    </subcellularLocation>
</comment>
<evidence type="ECO:0000313" key="10">
    <source>
        <dbReference type="EMBL" id="TPX70281.1"/>
    </source>
</evidence>
<dbReference type="Pfam" id="PF03941">
    <property type="entry name" value="INCENP_ARK-bind"/>
    <property type="match status" value="1"/>
</dbReference>
<evidence type="ECO:0000313" key="11">
    <source>
        <dbReference type="Proteomes" id="UP000320333"/>
    </source>
</evidence>
<accession>A0A507F219</accession>
<feature type="compositionally biased region" description="Acidic residues" evidence="8">
    <location>
        <begin position="1006"/>
        <end position="1023"/>
    </location>
</feature>
<dbReference type="InterPro" id="IPR005635">
    <property type="entry name" value="Inner_centromere_prot_ARK-bd"/>
</dbReference>
<feature type="compositionally biased region" description="Polar residues" evidence="8">
    <location>
        <begin position="509"/>
        <end position="518"/>
    </location>
</feature>
<feature type="compositionally biased region" description="Polar residues" evidence="8">
    <location>
        <begin position="540"/>
        <end position="553"/>
    </location>
</feature>
<feature type="compositionally biased region" description="Polar residues" evidence="8">
    <location>
        <begin position="635"/>
        <end position="649"/>
    </location>
</feature>
<feature type="region of interest" description="Disordered" evidence="8">
    <location>
        <begin position="1"/>
        <end position="21"/>
    </location>
</feature>
<comment type="similarity">
    <text evidence="3">Belongs to the INCENP family.</text>
</comment>
<feature type="region of interest" description="Disordered" evidence="8">
    <location>
        <begin position="124"/>
        <end position="225"/>
    </location>
</feature>
<feature type="coiled-coil region" evidence="7">
    <location>
        <begin position="717"/>
        <end position="752"/>
    </location>
</feature>
<feature type="domain" description="Inner centromere protein ARK-binding" evidence="9">
    <location>
        <begin position="1014"/>
        <end position="1077"/>
    </location>
</feature>
<feature type="region of interest" description="Disordered" evidence="8">
    <location>
        <begin position="447"/>
        <end position="565"/>
    </location>
</feature>
<evidence type="ECO:0000256" key="5">
    <source>
        <dbReference type="ARBA" id="ARBA00023212"/>
    </source>
</evidence>
<protein>
    <recommendedName>
        <fullName evidence="9">Inner centromere protein ARK-binding domain-containing protein</fullName>
    </recommendedName>
</protein>
<dbReference type="GO" id="GO:0005819">
    <property type="term" value="C:spindle"/>
    <property type="evidence" value="ECO:0007669"/>
    <property type="project" value="UniProtKB-SubCell"/>
</dbReference>
<evidence type="ECO:0000256" key="1">
    <source>
        <dbReference type="ARBA" id="ARBA00004123"/>
    </source>
</evidence>
<evidence type="ECO:0000259" key="9">
    <source>
        <dbReference type="Pfam" id="PF03941"/>
    </source>
</evidence>
<feature type="region of interest" description="Disordered" evidence="8">
    <location>
        <begin position="611"/>
        <end position="651"/>
    </location>
</feature>
<organism evidence="10 11">
    <name type="scientific">Chytriomyces confervae</name>
    <dbReference type="NCBI Taxonomy" id="246404"/>
    <lineage>
        <taxon>Eukaryota</taxon>
        <taxon>Fungi</taxon>
        <taxon>Fungi incertae sedis</taxon>
        <taxon>Chytridiomycota</taxon>
        <taxon>Chytridiomycota incertae sedis</taxon>
        <taxon>Chytridiomycetes</taxon>
        <taxon>Chytridiales</taxon>
        <taxon>Chytriomycetaceae</taxon>
        <taxon>Chytriomyces</taxon>
    </lineage>
</organism>
<dbReference type="GO" id="GO:0005634">
    <property type="term" value="C:nucleus"/>
    <property type="evidence" value="ECO:0007669"/>
    <property type="project" value="UniProtKB-SubCell"/>
</dbReference>
<evidence type="ECO:0000256" key="6">
    <source>
        <dbReference type="ARBA" id="ARBA00023242"/>
    </source>
</evidence>
<evidence type="ECO:0000256" key="2">
    <source>
        <dbReference type="ARBA" id="ARBA00004186"/>
    </source>
</evidence>
<reference evidence="10 11" key="1">
    <citation type="journal article" date="2019" name="Sci. Rep.">
        <title>Comparative genomics of chytrid fungi reveal insights into the obligate biotrophic and pathogenic lifestyle of Synchytrium endobioticum.</title>
        <authorList>
            <person name="van de Vossenberg B.T.L.H."/>
            <person name="Warris S."/>
            <person name="Nguyen H.D.T."/>
            <person name="van Gent-Pelzer M.P.E."/>
            <person name="Joly D.L."/>
            <person name="van de Geest H.C."/>
            <person name="Bonants P.J.M."/>
            <person name="Smith D.S."/>
            <person name="Levesque C.A."/>
            <person name="van der Lee T.A.J."/>
        </authorList>
    </citation>
    <scope>NUCLEOTIDE SEQUENCE [LARGE SCALE GENOMIC DNA]</scope>
    <source>
        <strain evidence="10 11">CBS 675.73</strain>
    </source>
</reference>
<dbReference type="OrthoDB" id="6123at2759"/>
<keyword evidence="6" id="KW-0539">Nucleus</keyword>
<sequence>MSTLRPRAKDGRAATWPNRPSDVKQEMDWANDNAKYFRALADGAISEVAQTAHAHLVWLADHLRDVDGRGAAHALFTPGRSLSHFARGFESDENDNDDEIPVTAKKAASNLTLASQSLDERSIMNATPTVANSRARGNILKPKTPQPAPAPALQKPHQEKESISIPSDNKTNTVPRSPIRDSTVLGTSRVRQLRVPKFSIHRVTSDDEDDKKAPAKQSTIGGSIPSLDEILQKQLATRQNQQQNQPKQVAETKLTVSENLEKPLSNAIVPANDTVADELSKQSKAESPVKPPSPQKRTVAALESIENVHESPVKRARLSENGIVDETPKPSRARPASADPSMIQRENSSTPPAPSKTAANLTEAGAQNPKMPPERASGRFQNLKGRIALMSQKNKQASLVPNSLPTAPIPTPAAELQPKESDHMTDVIHSVQGATKKRSLESFEDALEYQDANVPSSQDDAPGRPATRSLAATKLSKFTKPAAVKPMGVPNMSPSLDKNSELSKDDEISNQPPQITSKDSLKTNGAVGTGSNKYVDVNLASGSMNGNLGTNRSAEIKEDDCEGEMSDVDMSIDEEDIGAALREDVALSTESVLSSNADKIEKTVNLATDALERRSNMAEAGLEDEIPKTPEARKPSSNGNDGLSKTVQSEGWGGGIKWVGEKILSSLLPSSGQPAPIETKKTSLMETPKVLPTAATSRLVIKKDGISGTGSSSGMNVVALQKEARAKEVARKKALEEEKQAAAEAAIRSSNDRNQSKGLEKMVVQGKQKVPSSSDSFKTESAQIYVDLTGCGDEADMEICSQLHVNENDNPPLTKSKLAAPLASRLPAPSHISQTAKAVVADVQPLSSSAAAITDFSVPLSFKNTHATTNTASTSATPKAFPRHNPSTAKTTKLVQSILKPATPSFDSKLAERQKKSGLPHAIVSQLHKTGSIFAGPGGAAGASAVPTGAIKNPILGGLFEKKKEAVAAAAASSAQIKNSDNGEKGKKASGSATIVDENGNLPDIADSDDDDEMSSDEDDQQEVEPVQVKTPGKKNEPKRPAWVETPALMKTLVEQKMKDPDAIFGAVKPLSLEDVFKGGRVQKRFRDSMAGNWEGHGALTKEEEEAYKQDMGFQ</sequence>
<keyword evidence="4" id="KW-0963">Cytoplasm</keyword>
<evidence type="ECO:0000256" key="3">
    <source>
        <dbReference type="ARBA" id="ARBA00010042"/>
    </source>
</evidence>
<feature type="region of interest" description="Disordered" evidence="8">
    <location>
        <begin position="973"/>
        <end position="1043"/>
    </location>
</feature>
<keyword evidence="11" id="KW-1185">Reference proteome</keyword>
<gene>
    <name evidence="10" type="ORF">CcCBS67573_g06591</name>
</gene>
<dbReference type="AlphaFoldDB" id="A0A507F219"/>
<feature type="compositionally biased region" description="Basic and acidic residues" evidence="8">
    <location>
        <begin position="498"/>
        <end position="507"/>
    </location>
</feature>